<feature type="compositionally biased region" description="Basic and acidic residues" evidence="1">
    <location>
        <begin position="98"/>
        <end position="107"/>
    </location>
</feature>
<proteinExistence type="predicted"/>
<feature type="region of interest" description="Disordered" evidence="1">
    <location>
        <begin position="26"/>
        <end position="55"/>
    </location>
</feature>
<evidence type="ECO:0000313" key="3">
    <source>
        <dbReference type="Proteomes" id="UP001266305"/>
    </source>
</evidence>
<evidence type="ECO:0000313" key="2">
    <source>
        <dbReference type="EMBL" id="KAK2114778.1"/>
    </source>
</evidence>
<feature type="non-terminal residue" evidence="2">
    <location>
        <position position="125"/>
    </location>
</feature>
<accession>A0ABQ9VZH4</accession>
<dbReference type="Proteomes" id="UP001266305">
    <property type="component" value="Unassembled WGS sequence"/>
</dbReference>
<dbReference type="EMBL" id="JASSZA010000004">
    <property type="protein sequence ID" value="KAK2114778.1"/>
    <property type="molecule type" value="Genomic_DNA"/>
</dbReference>
<keyword evidence="3" id="KW-1185">Reference proteome</keyword>
<feature type="compositionally biased region" description="Basic and acidic residues" evidence="1">
    <location>
        <begin position="35"/>
        <end position="53"/>
    </location>
</feature>
<feature type="region of interest" description="Disordered" evidence="1">
    <location>
        <begin position="84"/>
        <end position="125"/>
    </location>
</feature>
<sequence>MQKAADLFNRKQADCSHEVRTLRKTVEATDASNLPHKEDSWEARKTEDEDSYKQGRRVAWRAPSCPLLPESSIFITNVVKLLRTRGGIGPDSVRPRSKNTDSDRHVSEPLNHTQSEKKDQNQTHG</sequence>
<name>A0ABQ9VZH4_SAGOE</name>
<evidence type="ECO:0000256" key="1">
    <source>
        <dbReference type="SAM" id="MobiDB-lite"/>
    </source>
</evidence>
<protein>
    <submittedName>
        <fullName evidence="2">Uncharacterized protein</fullName>
    </submittedName>
</protein>
<comment type="caution">
    <text evidence="2">The sequence shown here is derived from an EMBL/GenBank/DDBJ whole genome shotgun (WGS) entry which is preliminary data.</text>
</comment>
<organism evidence="2 3">
    <name type="scientific">Saguinus oedipus</name>
    <name type="common">Cotton-top tamarin</name>
    <name type="synonym">Oedipomidas oedipus</name>
    <dbReference type="NCBI Taxonomy" id="9490"/>
    <lineage>
        <taxon>Eukaryota</taxon>
        <taxon>Metazoa</taxon>
        <taxon>Chordata</taxon>
        <taxon>Craniata</taxon>
        <taxon>Vertebrata</taxon>
        <taxon>Euteleostomi</taxon>
        <taxon>Mammalia</taxon>
        <taxon>Eutheria</taxon>
        <taxon>Euarchontoglires</taxon>
        <taxon>Primates</taxon>
        <taxon>Haplorrhini</taxon>
        <taxon>Platyrrhini</taxon>
        <taxon>Cebidae</taxon>
        <taxon>Callitrichinae</taxon>
        <taxon>Saguinus</taxon>
    </lineage>
</organism>
<gene>
    <name evidence="2" type="ORF">P7K49_009044</name>
</gene>
<feature type="compositionally biased region" description="Basic and acidic residues" evidence="1">
    <location>
        <begin position="114"/>
        <end position="125"/>
    </location>
</feature>
<reference evidence="2 3" key="1">
    <citation type="submission" date="2023-05" db="EMBL/GenBank/DDBJ databases">
        <title>B98-5 Cell Line De Novo Hybrid Assembly: An Optical Mapping Approach.</title>
        <authorList>
            <person name="Kananen K."/>
            <person name="Auerbach J.A."/>
            <person name="Kautto E."/>
            <person name="Blachly J.S."/>
        </authorList>
    </citation>
    <scope>NUCLEOTIDE SEQUENCE [LARGE SCALE GENOMIC DNA]</scope>
    <source>
        <strain evidence="2">B95-8</strain>
        <tissue evidence="2">Cell line</tissue>
    </source>
</reference>